<proteinExistence type="predicted"/>
<accession>A0AAT9V7S6</accession>
<protein>
    <submittedName>
        <fullName evidence="1">Uncharacterized protein</fullName>
    </submittedName>
</protein>
<reference evidence="1" key="1">
    <citation type="submission" date="2023-04" db="EMBL/GenBank/DDBJ databases">
        <title>Characterization and genome study of newly isolated Alicyclobacillus-specific phaga.</title>
        <authorList>
            <person name="Shymialevich D."/>
            <person name="Wojcicki M."/>
            <person name="Srednicka P."/>
            <person name="Swider O."/>
        </authorList>
    </citation>
    <scope>NUCLEOTIDE SEQUENCE</scope>
</reference>
<evidence type="ECO:0000313" key="1">
    <source>
        <dbReference type="EMBL" id="WJJ55389.1"/>
    </source>
</evidence>
<sequence>MFSTDKLVANLQKCDVQLTDNPYEALYILDDGSMIWGEYYCGVRGQDHRVIFCGVDYGDYYSQIIQRKRIGAGYTRNIVYRPNTPKLTQPTNRRP</sequence>
<gene>
    <name evidence="1" type="ORF">QB910_000145</name>
</gene>
<organism evidence="1">
    <name type="scientific">Alicyclobacillus phage KKP_3916</name>
    <dbReference type="NCBI Taxonomy" id="3040651"/>
    <lineage>
        <taxon>Viruses</taxon>
        <taxon>Duplodnaviria</taxon>
        <taxon>Heunggongvirae</taxon>
        <taxon>Uroviricota</taxon>
        <taxon>Caudoviricetes</taxon>
    </lineage>
</organism>
<dbReference type="EMBL" id="OQ846916">
    <property type="protein sequence ID" value="WJJ55389.1"/>
    <property type="molecule type" value="Genomic_DNA"/>
</dbReference>
<name>A0AAT9V7S6_9CAUD</name>